<dbReference type="Pfam" id="PF06832">
    <property type="entry name" value="BiPBP_C"/>
    <property type="match status" value="1"/>
</dbReference>
<dbReference type="EC" id="2.4.99.28" evidence="10"/>
<dbReference type="Proteomes" id="UP000326641">
    <property type="component" value="Unassembled WGS sequence"/>
</dbReference>
<dbReference type="UniPathway" id="UPA00219"/>
<dbReference type="InterPro" id="IPR011815">
    <property type="entry name" value="PBP_1c"/>
</dbReference>
<organism evidence="15 16">
    <name type="scientific">Candidatus Defluviicoccus seviourii</name>
    <dbReference type="NCBI Taxonomy" id="2565273"/>
    <lineage>
        <taxon>Bacteria</taxon>
        <taxon>Pseudomonadati</taxon>
        <taxon>Pseudomonadota</taxon>
        <taxon>Alphaproteobacteria</taxon>
        <taxon>Rhodospirillales</taxon>
        <taxon>Rhodospirillaceae</taxon>
        <taxon>Defluviicoccus</taxon>
    </lineage>
</organism>
<keyword evidence="9" id="KW-0511">Multifunctional enzyme</keyword>
<dbReference type="EMBL" id="UXAT02000035">
    <property type="protein sequence ID" value="VUX47311.1"/>
    <property type="molecule type" value="Genomic_DNA"/>
</dbReference>
<dbReference type="GO" id="GO:0006508">
    <property type="term" value="P:proteolysis"/>
    <property type="evidence" value="ECO:0007669"/>
    <property type="project" value="UniProtKB-KW"/>
</dbReference>
<name>A0A564WG82_9PROT</name>
<evidence type="ECO:0000256" key="1">
    <source>
        <dbReference type="ARBA" id="ARBA00004752"/>
    </source>
</evidence>
<dbReference type="GO" id="GO:0008658">
    <property type="term" value="F:penicillin binding"/>
    <property type="evidence" value="ECO:0007669"/>
    <property type="project" value="InterPro"/>
</dbReference>
<feature type="domain" description="Penicillin-binding protein transpeptidase" evidence="12">
    <location>
        <begin position="310"/>
        <end position="534"/>
    </location>
</feature>
<evidence type="ECO:0000256" key="3">
    <source>
        <dbReference type="ARBA" id="ARBA00007739"/>
    </source>
</evidence>
<comment type="caution">
    <text evidence="15">The sequence shown here is derived from an EMBL/GenBank/DDBJ whole genome shotgun (WGS) entry which is preliminary data.</text>
</comment>
<dbReference type="SUPFAM" id="SSF56601">
    <property type="entry name" value="beta-lactamase/transpeptidase-like"/>
    <property type="match status" value="1"/>
</dbReference>
<dbReference type="GO" id="GO:0004180">
    <property type="term" value="F:carboxypeptidase activity"/>
    <property type="evidence" value="ECO:0007669"/>
    <property type="project" value="UniProtKB-KW"/>
</dbReference>
<keyword evidence="6" id="KW-0328">Glycosyltransferase</keyword>
<evidence type="ECO:0000256" key="8">
    <source>
        <dbReference type="ARBA" id="ARBA00022801"/>
    </source>
</evidence>
<keyword evidence="16" id="KW-1185">Reference proteome</keyword>
<dbReference type="PANTHER" id="PTHR32282:SF15">
    <property type="entry name" value="PENICILLIN-BINDING PROTEIN 1C"/>
    <property type="match status" value="1"/>
</dbReference>
<sequence length="698" mass="74076">MPAAAAARRRTALKAALVAAVIGISAAAGLWAADRLLPPPLDRLADVSTEVLDRDGRALRIFLNRAGAFRLPAAVSDVEPLYLRLLLEREDRRFYRHGGVDPLAVARAAWQNLTAGRVVSGASTLTMQVARLLDPKPRTLRAKLVEAFRALQLERRYDKDAILGMYLTLAPFGGNLEGVRAGARAWLGKEPRELTAAEAALLVALPQAPSRLRPDRWLQAARTARDRVLQQSRDADLLNAPAVAEALAEEVPTQRLAWPLLAPHLAERLKRQQPMASLIRTTVDGGLQRALEDLAKDEAASLPAPGSLALMVVDNKTAAIVATVGSADYGDAGRLGAIDMTRAIRSPGSTLKPFLYGLAFDAGILRPRTLIADVSMRFGDYAPKNFDQAFHGELTAAEALQRSLNVPAVLILDRLGPARVTASLERSGVALHFPKAAASDRSRPGLPLALGGVGTTLEDVTMLYAGLANGGLVRPLRTTAGAPGTTPVRLMSADAAADVLVILTEAAPPPGVVPAAARSSRGAIALKTGTSYGFRDAWAFGVSREFTVGVWAGRADGSPSPDRLGRDAAAPLVQKVFDLLPAIRSPVVATGPSDGLPALLRRLESTPAGEGIRIHDPHRLRLVYPVARSSIERSGERVPLGLVAAGGRRPLSWLIDGRPIVTGAATREAEWLPERAGAVRITVLDADGRSDSAVIDVR</sequence>
<evidence type="ECO:0000313" key="16">
    <source>
        <dbReference type="Proteomes" id="UP000326641"/>
    </source>
</evidence>
<feature type="domain" description="Glycosyl transferase family 51" evidence="13">
    <location>
        <begin position="72"/>
        <end position="231"/>
    </location>
</feature>
<dbReference type="SUPFAM" id="SSF53955">
    <property type="entry name" value="Lysozyme-like"/>
    <property type="match status" value="1"/>
</dbReference>
<feature type="domain" description="Penicillin-binding C-terminal" evidence="14">
    <location>
        <begin position="617"/>
        <end position="694"/>
    </location>
</feature>
<evidence type="ECO:0000256" key="2">
    <source>
        <dbReference type="ARBA" id="ARBA00007090"/>
    </source>
</evidence>
<dbReference type="InterPro" id="IPR009647">
    <property type="entry name" value="PBP_C"/>
</dbReference>
<dbReference type="Pfam" id="PF00912">
    <property type="entry name" value="Transgly"/>
    <property type="match status" value="1"/>
</dbReference>
<comment type="catalytic activity">
    <reaction evidence="11">
        <text>[GlcNAc-(1-&gt;4)-Mur2Ac(oyl-L-Ala-gamma-D-Glu-L-Lys-D-Ala-D-Ala)](n)-di-trans,octa-cis-undecaprenyl diphosphate + beta-D-GlcNAc-(1-&gt;4)-Mur2Ac(oyl-L-Ala-gamma-D-Glu-L-Lys-D-Ala-D-Ala)-di-trans,octa-cis-undecaprenyl diphosphate = [GlcNAc-(1-&gt;4)-Mur2Ac(oyl-L-Ala-gamma-D-Glu-L-Lys-D-Ala-D-Ala)](n+1)-di-trans,octa-cis-undecaprenyl diphosphate + di-trans,octa-cis-undecaprenyl diphosphate + H(+)</text>
        <dbReference type="Rhea" id="RHEA:23708"/>
        <dbReference type="Rhea" id="RHEA-COMP:9602"/>
        <dbReference type="Rhea" id="RHEA-COMP:9603"/>
        <dbReference type="ChEBI" id="CHEBI:15378"/>
        <dbReference type="ChEBI" id="CHEBI:58405"/>
        <dbReference type="ChEBI" id="CHEBI:60033"/>
        <dbReference type="ChEBI" id="CHEBI:78435"/>
        <dbReference type="EC" id="2.4.99.28"/>
    </reaction>
</comment>
<dbReference type="InterPro" id="IPR050396">
    <property type="entry name" value="Glycosyltr_51/Transpeptidase"/>
</dbReference>
<reference evidence="15" key="1">
    <citation type="submission" date="2018-11" db="EMBL/GenBank/DDBJ databases">
        <authorList>
            <person name="Onetto C."/>
        </authorList>
    </citation>
    <scope>NUCLEOTIDE SEQUENCE [LARGE SCALE GENOMIC DNA]</scope>
</reference>
<keyword evidence="7" id="KW-0808">Transferase</keyword>
<evidence type="ECO:0000259" key="13">
    <source>
        <dbReference type="Pfam" id="PF00912"/>
    </source>
</evidence>
<evidence type="ECO:0000256" key="11">
    <source>
        <dbReference type="ARBA" id="ARBA00049902"/>
    </source>
</evidence>
<evidence type="ECO:0000256" key="7">
    <source>
        <dbReference type="ARBA" id="ARBA00022679"/>
    </source>
</evidence>
<evidence type="ECO:0000256" key="10">
    <source>
        <dbReference type="ARBA" id="ARBA00044770"/>
    </source>
</evidence>
<dbReference type="NCBIfam" id="TIGR02073">
    <property type="entry name" value="PBP_1c"/>
    <property type="match status" value="1"/>
</dbReference>
<dbReference type="GO" id="GO:0030288">
    <property type="term" value="C:outer membrane-bounded periplasmic space"/>
    <property type="evidence" value="ECO:0007669"/>
    <property type="project" value="TreeGrafter"/>
</dbReference>
<dbReference type="InterPro" id="IPR001460">
    <property type="entry name" value="PCN-bd_Tpept"/>
</dbReference>
<dbReference type="GO" id="GO:0009252">
    <property type="term" value="P:peptidoglycan biosynthetic process"/>
    <property type="evidence" value="ECO:0007669"/>
    <property type="project" value="UniProtKB-UniPathway"/>
</dbReference>
<evidence type="ECO:0000259" key="12">
    <source>
        <dbReference type="Pfam" id="PF00905"/>
    </source>
</evidence>
<dbReference type="GO" id="GO:0008955">
    <property type="term" value="F:peptidoglycan glycosyltransferase activity"/>
    <property type="evidence" value="ECO:0007669"/>
    <property type="project" value="UniProtKB-EC"/>
</dbReference>
<comment type="similarity">
    <text evidence="3">In the N-terminal section; belongs to the glycosyltransferase 51 family.</text>
</comment>
<comment type="pathway">
    <text evidence="1">Cell wall biogenesis; peptidoglycan biosynthesis.</text>
</comment>
<comment type="similarity">
    <text evidence="2">In the C-terminal section; belongs to the transpeptidase family.</text>
</comment>
<dbReference type="Gene3D" id="3.40.710.10">
    <property type="entry name" value="DD-peptidase/beta-lactamase superfamily"/>
    <property type="match status" value="1"/>
</dbReference>
<keyword evidence="8" id="KW-0378">Hydrolase</keyword>
<proteinExistence type="inferred from homology"/>
<dbReference type="PANTHER" id="PTHR32282">
    <property type="entry name" value="BINDING PROTEIN TRANSPEPTIDASE, PUTATIVE-RELATED"/>
    <property type="match status" value="1"/>
</dbReference>
<evidence type="ECO:0000256" key="9">
    <source>
        <dbReference type="ARBA" id="ARBA00023268"/>
    </source>
</evidence>
<keyword evidence="4" id="KW-0121">Carboxypeptidase</keyword>
<keyword evidence="5" id="KW-0645">Protease</keyword>
<evidence type="ECO:0000256" key="4">
    <source>
        <dbReference type="ARBA" id="ARBA00022645"/>
    </source>
</evidence>
<evidence type="ECO:0000256" key="5">
    <source>
        <dbReference type="ARBA" id="ARBA00022670"/>
    </source>
</evidence>
<dbReference type="InterPro" id="IPR036950">
    <property type="entry name" value="PBP_transglycosylase"/>
</dbReference>
<evidence type="ECO:0000313" key="15">
    <source>
        <dbReference type="EMBL" id="VUX47311.1"/>
    </source>
</evidence>
<protein>
    <recommendedName>
        <fullName evidence="10">peptidoglycan glycosyltransferase</fullName>
        <ecNumber evidence="10">2.4.99.28</ecNumber>
    </recommendedName>
</protein>
<dbReference type="InterPro" id="IPR023346">
    <property type="entry name" value="Lysozyme-like_dom_sf"/>
</dbReference>
<dbReference type="Gene3D" id="1.10.3810.10">
    <property type="entry name" value="Biosynthetic peptidoglycan transglycosylase-like"/>
    <property type="match status" value="1"/>
</dbReference>
<dbReference type="InterPro" id="IPR012338">
    <property type="entry name" value="Beta-lactam/transpept-like"/>
</dbReference>
<accession>A0A564WG82</accession>
<gene>
    <name evidence="15" type="ORF">DF3PA_400005</name>
</gene>
<dbReference type="AlphaFoldDB" id="A0A564WG82"/>
<evidence type="ECO:0000256" key="6">
    <source>
        <dbReference type="ARBA" id="ARBA00022676"/>
    </source>
</evidence>
<evidence type="ECO:0000259" key="14">
    <source>
        <dbReference type="Pfam" id="PF06832"/>
    </source>
</evidence>
<dbReference type="InterPro" id="IPR001264">
    <property type="entry name" value="Glyco_trans_51"/>
</dbReference>
<dbReference type="Pfam" id="PF00905">
    <property type="entry name" value="Transpeptidase"/>
    <property type="match status" value="1"/>
</dbReference>